<feature type="non-terminal residue" evidence="1">
    <location>
        <position position="78"/>
    </location>
</feature>
<reference evidence="1" key="1">
    <citation type="journal article" date="2014" name="Front. Microbiol.">
        <title>High frequency of phylogenetically diverse reductive dehalogenase-homologous genes in deep subseafloor sedimentary metagenomes.</title>
        <authorList>
            <person name="Kawai M."/>
            <person name="Futagami T."/>
            <person name="Toyoda A."/>
            <person name="Takaki Y."/>
            <person name="Nishi S."/>
            <person name="Hori S."/>
            <person name="Arai W."/>
            <person name="Tsubouchi T."/>
            <person name="Morono Y."/>
            <person name="Uchiyama I."/>
            <person name="Ito T."/>
            <person name="Fujiyama A."/>
            <person name="Inagaki F."/>
            <person name="Takami H."/>
        </authorList>
    </citation>
    <scope>NUCLEOTIDE SEQUENCE</scope>
    <source>
        <strain evidence="1">Expedition CK06-06</strain>
    </source>
</reference>
<dbReference type="Pfam" id="PF16868">
    <property type="entry name" value="NMT1_3"/>
    <property type="match status" value="1"/>
</dbReference>
<evidence type="ECO:0008006" key="2">
    <source>
        <dbReference type="Google" id="ProtNLM"/>
    </source>
</evidence>
<sequence>MKNTKTIILPILISFFTFLLVATSTQAKTRYISISTGGTGGVYYPYGGGLAEIFTRYVKGVKAVAEVTGASVENVKLG</sequence>
<dbReference type="InterPro" id="IPR011852">
    <property type="entry name" value="TRAP_TAXI"/>
</dbReference>
<organism evidence="1">
    <name type="scientific">marine sediment metagenome</name>
    <dbReference type="NCBI Taxonomy" id="412755"/>
    <lineage>
        <taxon>unclassified sequences</taxon>
        <taxon>metagenomes</taxon>
        <taxon>ecological metagenomes</taxon>
    </lineage>
</organism>
<gene>
    <name evidence="1" type="ORF">S03H2_42647</name>
</gene>
<name>X1H452_9ZZZZ</name>
<comment type="caution">
    <text evidence="1">The sequence shown here is derived from an EMBL/GenBank/DDBJ whole genome shotgun (WGS) entry which is preliminary data.</text>
</comment>
<dbReference type="EMBL" id="BARU01026559">
    <property type="protein sequence ID" value="GAH64192.1"/>
    <property type="molecule type" value="Genomic_DNA"/>
</dbReference>
<dbReference type="Gene3D" id="3.40.190.10">
    <property type="entry name" value="Periplasmic binding protein-like II"/>
    <property type="match status" value="1"/>
</dbReference>
<dbReference type="PANTHER" id="PTHR42941:SF1">
    <property type="entry name" value="SLL1037 PROTEIN"/>
    <property type="match status" value="1"/>
</dbReference>
<proteinExistence type="predicted"/>
<accession>X1H452</accession>
<protein>
    <recommendedName>
        <fullName evidence="2">C4-dicarboxylate ABC transporter substrate-binding protein</fullName>
    </recommendedName>
</protein>
<dbReference type="AlphaFoldDB" id="X1H452"/>
<evidence type="ECO:0000313" key="1">
    <source>
        <dbReference type="EMBL" id="GAH64192.1"/>
    </source>
</evidence>
<dbReference type="PANTHER" id="PTHR42941">
    <property type="entry name" value="SLL1037 PROTEIN"/>
    <property type="match status" value="1"/>
</dbReference>